<keyword evidence="2" id="KW-0560">Oxidoreductase</keyword>
<evidence type="ECO:0000313" key="4">
    <source>
        <dbReference type="EMBL" id="KAJ8923438.1"/>
    </source>
</evidence>
<dbReference type="AlphaFoldDB" id="A0AAV8WA12"/>
<dbReference type="GO" id="GO:0005737">
    <property type="term" value="C:cytoplasm"/>
    <property type="evidence" value="ECO:0007669"/>
    <property type="project" value="TreeGrafter"/>
</dbReference>
<dbReference type="PRINTS" id="PR00080">
    <property type="entry name" value="SDRFAMILY"/>
</dbReference>
<dbReference type="Proteomes" id="UP001159042">
    <property type="component" value="Unassembled WGS sequence"/>
</dbReference>
<accession>A0AAV8WA12</accession>
<gene>
    <name evidence="4" type="ORF">NQ315_001997</name>
</gene>
<dbReference type="GO" id="GO:0016616">
    <property type="term" value="F:oxidoreductase activity, acting on the CH-OH group of donors, NAD or NADP as acceptor"/>
    <property type="evidence" value="ECO:0007669"/>
    <property type="project" value="TreeGrafter"/>
</dbReference>
<dbReference type="PRINTS" id="PR00081">
    <property type="entry name" value="GDHRDH"/>
</dbReference>
<reference evidence="4 5" key="1">
    <citation type="journal article" date="2023" name="Insect Mol. Biol.">
        <title>Genome sequencing provides insights into the evolution of gene families encoding plant cell wall-degrading enzymes in longhorned beetles.</title>
        <authorList>
            <person name="Shin N.R."/>
            <person name="Okamura Y."/>
            <person name="Kirsch R."/>
            <person name="Pauchet Y."/>
        </authorList>
    </citation>
    <scope>NUCLEOTIDE SEQUENCE [LARGE SCALE GENOMIC DNA]</scope>
    <source>
        <strain evidence="4">EAD_L_NR</strain>
    </source>
</reference>
<evidence type="ECO:0000256" key="2">
    <source>
        <dbReference type="ARBA" id="ARBA00023002"/>
    </source>
</evidence>
<evidence type="ECO:0000256" key="3">
    <source>
        <dbReference type="RuleBase" id="RU000363"/>
    </source>
</evidence>
<dbReference type="InterPro" id="IPR002347">
    <property type="entry name" value="SDR_fam"/>
</dbReference>
<dbReference type="FunFam" id="3.40.50.720:FF:000149">
    <property type="entry name" value="15-hydroxyprostaglandin dehydrogenase [NAD(+)]"/>
    <property type="match status" value="1"/>
</dbReference>
<dbReference type="PROSITE" id="PS00061">
    <property type="entry name" value="ADH_SHORT"/>
    <property type="match status" value="1"/>
</dbReference>
<dbReference type="Pfam" id="PF00106">
    <property type="entry name" value="adh_short"/>
    <property type="match status" value="1"/>
</dbReference>
<proteinExistence type="inferred from homology"/>
<evidence type="ECO:0000313" key="5">
    <source>
        <dbReference type="Proteomes" id="UP001159042"/>
    </source>
</evidence>
<organism evidence="4 5">
    <name type="scientific">Exocentrus adspersus</name>
    <dbReference type="NCBI Taxonomy" id="1586481"/>
    <lineage>
        <taxon>Eukaryota</taxon>
        <taxon>Metazoa</taxon>
        <taxon>Ecdysozoa</taxon>
        <taxon>Arthropoda</taxon>
        <taxon>Hexapoda</taxon>
        <taxon>Insecta</taxon>
        <taxon>Pterygota</taxon>
        <taxon>Neoptera</taxon>
        <taxon>Endopterygota</taxon>
        <taxon>Coleoptera</taxon>
        <taxon>Polyphaga</taxon>
        <taxon>Cucujiformia</taxon>
        <taxon>Chrysomeloidea</taxon>
        <taxon>Cerambycidae</taxon>
        <taxon>Lamiinae</taxon>
        <taxon>Acanthocinini</taxon>
        <taxon>Exocentrus</taxon>
    </lineage>
</organism>
<keyword evidence="5" id="KW-1185">Reference proteome</keyword>
<dbReference type="InterPro" id="IPR036291">
    <property type="entry name" value="NAD(P)-bd_dom_sf"/>
</dbReference>
<comment type="similarity">
    <text evidence="1 3">Belongs to the short-chain dehydrogenases/reductases (SDR) family.</text>
</comment>
<dbReference type="Gene3D" id="3.40.50.720">
    <property type="entry name" value="NAD(P)-binding Rossmann-like Domain"/>
    <property type="match status" value="1"/>
</dbReference>
<protein>
    <recommendedName>
        <fullName evidence="6">15-hydroxyprostaglandin dehydrogenase [NAD(+)]-like</fullName>
    </recommendedName>
</protein>
<comment type="caution">
    <text evidence="4">The sequence shown here is derived from an EMBL/GenBank/DDBJ whole genome shotgun (WGS) entry which is preliminary data.</text>
</comment>
<evidence type="ECO:0008006" key="6">
    <source>
        <dbReference type="Google" id="ProtNLM"/>
    </source>
</evidence>
<dbReference type="PANTHER" id="PTHR44229:SF8">
    <property type="entry name" value="ALCOHOL DEHYDROGENASE-RELATED"/>
    <property type="match status" value="1"/>
</dbReference>
<dbReference type="InterPro" id="IPR020904">
    <property type="entry name" value="Sc_DH/Rdtase_CS"/>
</dbReference>
<name>A0AAV8WA12_9CUCU</name>
<dbReference type="SUPFAM" id="SSF51735">
    <property type="entry name" value="NAD(P)-binding Rossmann-fold domains"/>
    <property type="match status" value="1"/>
</dbReference>
<dbReference type="PANTHER" id="PTHR44229">
    <property type="entry name" value="15-HYDROXYPROSTAGLANDIN DEHYDROGENASE [NAD(+)]"/>
    <property type="match status" value="1"/>
</dbReference>
<sequence>MVFDLQGKVALITGGASGLGFAYAKELLRNGAKGITLADINEKFRETALSQIKEEFGDDKAIFVKTDTTNIKEFEEAFKKTIEAFGHLDILINNAGILNDAIWEKEVAINVNGVIHGMLLGIDNYLPKYKQGEEAVIVNISSTCGVEGYGHLPVYCGTKFAVIGMTKSWGFAPHYDRTKVRVVAVCPGVTHTPLIFDMAGRNLGGPYEKILQSGFDSWLTQDTDHVAKEMVKIINAGPSGTIWIVEGGEPAYEYQLPQREQIARRYLNE</sequence>
<dbReference type="EMBL" id="JANEYG010000005">
    <property type="protein sequence ID" value="KAJ8923438.1"/>
    <property type="molecule type" value="Genomic_DNA"/>
</dbReference>
<evidence type="ECO:0000256" key="1">
    <source>
        <dbReference type="ARBA" id="ARBA00006484"/>
    </source>
</evidence>